<geneLocation type="plasmid" evidence="1 2">
    <name>p_2</name>
</geneLocation>
<evidence type="ECO:0000313" key="2">
    <source>
        <dbReference type="Proteomes" id="UP000515518"/>
    </source>
</evidence>
<dbReference type="Proteomes" id="UP000515518">
    <property type="component" value="Plasmid p_2"/>
</dbReference>
<protein>
    <submittedName>
        <fullName evidence="1">Uncharacterized protein</fullName>
    </submittedName>
</protein>
<dbReference type="EMBL" id="CP050550">
    <property type="protein sequence ID" value="QND43497.1"/>
    <property type="molecule type" value="Genomic_DNA"/>
</dbReference>
<organism evidence="1 2">
    <name type="scientific">Rhizobium leguminosarum bv. viciae</name>
    <dbReference type="NCBI Taxonomy" id="387"/>
    <lineage>
        <taxon>Bacteria</taxon>
        <taxon>Pseudomonadati</taxon>
        <taxon>Pseudomonadota</taxon>
        <taxon>Alphaproteobacteria</taxon>
        <taxon>Hyphomicrobiales</taxon>
        <taxon>Rhizobiaceae</taxon>
        <taxon>Rhizobium/Agrobacterium group</taxon>
        <taxon>Rhizobium</taxon>
    </lineage>
</organism>
<proteinExistence type="predicted"/>
<keyword evidence="1" id="KW-0614">Plasmid</keyword>
<sequence>MLLYFEILINGADPGITDFRHVSPQALGMRLHDLEEDGDVGDGMRKRMEFRPSATVADLDEGSLECRSC</sequence>
<gene>
    <name evidence="1" type="ORF">HB770_27085</name>
</gene>
<reference evidence="2" key="1">
    <citation type="journal article" date="2020" name="Mol. Plant Microbe">
        <title>Rhizobial microsymbionts of the narrowly endemic Oxytropis species growing in Kamchatka are characterized by significant genetic diversity and possess a set of genes that are associated with T3SS and T6SS secretion systems and can affect the development of symbiosis.</title>
        <authorList>
            <person name="Safronova V."/>
            <person name="Guro P."/>
            <person name="Sazanova A."/>
            <person name="Kuznetsova I."/>
            <person name="Belimov A."/>
            <person name="Yakubov V."/>
            <person name="Chirak E."/>
            <person name="Afonin A."/>
            <person name="Gogolev Y."/>
            <person name="Andronov E."/>
            <person name="Tikhonovich I."/>
        </authorList>
    </citation>
    <scope>NUCLEOTIDE SEQUENCE [LARGE SCALE GENOMIC DNA]</scope>
    <source>
        <strain evidence="2">RCAM0610</strain>
        <plasmid evidence="2">p_2</plasmid>
    </source>
</reference>
<name>A0A7G6RML5_RHILV</name>
<dbReference type="AlphaFoldDB" id="A0A7G6RML5"/>
<accession>A0A7G6RML5</accession>
<evidence type="ECO:0000313" key="1">
    <source>
        <dbReference type="EMBL" id="QND43497.1"/>
    </source>
</evidence>